<feature type="transmembrane region" description="Helical" evidence="1">
    <location>
        <begin position="71"/>
        <end position="93"/>
    </location>
</feature>
<dbReference type="EMBL" id="OU342829">
    <property type="protein sequence ID" value="CAG7579891.1"/>
    <property type="molecule type" value="Genomic_DNA"/>
</dbReference>
<name>A0A8D9FQI1_9VIRU</name>
<evidence type="ECO:0000256" key="1">
    <source>
        <dbReference type="SAM" id="Phobius"/>
    </source>
</evidence>
<feature type="transmembrane region" description="Helical" evidence="1">
    <location>
        <begin position="12"/>
        <end position="28"/>
    </location>
</feature>
<sequence>MIHLLEYLTSSHPMVTIILMIVAWALLLKNPKSEVVRQRQMDNWGVIGYKVWWKIMTFQKSNNRSDHSDRIYIGSMVLFITVGSILVLIANIMSLV</sequence>
<evidence type="ECO:0000313" key="2">
    <source>
        <dbReference type="EMBL" id="CAG7579891.1"/>
    </source>
</evidence>
<keyword evidence="1" id="KW-0472">Membrane</keyword>
<gene>
    <name evidence="2" type="ORF">SLAVMIC_00146</name>
</gene>
<proteinExistence type="predicted"/>
<organism evidence="2">
    <name type="scientific">uncultured marine phage</name>
    <dbReference type="NCBI Taxonomy" id="707152"/>
    <lineage>
        <taxon>Viruses</taxon>
        <taxon>environmental samples</taxon>
    </lineage>
</organism>
<protein>
    <submittedName>
        <fullName evidence="2">Uncharacterized protein</fullName>
    </submittedName>
</protein>
<accession>A0A8D9FQI1</accession>
<keyword evidence="1" id="KW-0812">Transmembrane</keyword>
<reference evidence="2" key="1">
    <citation type="submission" date="2021-06" db="EMBL/GenBank/DDBJ databases">
        <authorList>
            <person name="Gannon L."/>
            <person name="Redgwell R T."/>
            <person name="Michniewski S."/>
            <person name="Harrison D C."/>
            <person name="Millard A."/>
        </authorList>
    </citation>
    <scope>NUCLEOTIDE SEQUENCE</scope>
</reference>
<keyword evidence="1" id="KW-1133">Transmembrane helix</keyword>